<dbReference type="PANTHER" id="PTHR12191">
    <property type="entry name" value="SOLUTE CARRIER FAMILY 39"/>
    <property type="match status" value="1"/>
</dbReference>
<gene>
    <name evidence="8" type="primary">SLC39A12</name>
    <name evidence="8" type="ORF">SPIL2461_LOCUS2474</name>
</gene>
<sequence>MTTRRVTVGLAFSACWLRIVQGAACWSEPWEWAGVFHIHEAGTLLWGAEKRDGAYEAESMKLMIRTTSTGDHEGIHAVEPSHTAWDSTASLATPDTVLIPNKAYILKFDTESWISLFKIKVQAETNLVFFAEHMPTEFMGHMDTFLIDEEGHELKPADEESKASACGTSRTSGREPKGTIGGVIGAALLSMMPTLVVIFALFCASVKLNEKAKTILHYVNAGASGILFGAAVFLLLPESHHMLGTIGAESAGAAAWGSTIIAGWLAGALTHQIGTAIMQKYAPKKAKDAKALDSSEGSSESADCADSEIAMQEGSVCSGDSEAGSSPKWYVALPILFGDFFCNLADGFVIGVAFRLCGPEFGWEVAAITLAHELPQELADFFVLIHEARLNWWMATLLNVLVGSACLFGAIFAFYLDTSAVVEGAILAAGGGVFLFVALTELGPHVSHVRKASRAPFLSGLGTALAFVFGTCTMGLVLLNHQHCLAPAVEGADPHAGHDHGQGHGHGHGH</sequence>
<dbReference type="GO" id="GO:0005886">
    <property type="term" value="C:plasma membrane"/>
    <property type="evidence" value="ECO:0007669"/>
    <property type="project" value="TreeGrafter"/>
</dbReference>
<evidence type="ECO:0000256" key="5">
    <source>
        <dbReference type="ARBA" id="ARBA00023136"/>
    </source>
</evidence>
<name>A0A812JZ41_SYMPI</name>
<keyword evidence="4 6" id="KW-1133">Transmembrane helix</keyword>
<protein>
    <submittedName>
        <fullName evidence="8">SLC39A12 protein</fullName>
    </submittedName>
</protein>
<dbReference type="GO" id="GO:0005385">
    <property type="term" value="F:zinc ion transmembrane transporter activity"/>
    <property type="evidence" value="ECO:0007669"/>
    <property type="project" value="TreeGrafter"/>
</dbReference>
<keyword evidence="5 6" id="KW-0472">Membrane</keyword>
<evidence type="ECO:0000256" key="3">
    <source>
        <dbReference type="ARBA" id="ARBA00022692"/>
    </source>
</evidence>
<comment type="caution">
    <text evidence="8">The sequence shown here is derived from an EMBL/GenBank/DDBJ whole genome shotgun (WGS) entry which is preliminary data.</text>
</comment>
<dbReference type="OrthoDB" id="6096490at2759"/>
<feature type="signal peptide" evidence="7">
    <location>
        <begin position="1"/>
        <end position="22"/>
    </location>
</feature>
<feature type="transmembrane region" description="Helical" evidence="6">
    <location>
        <begin position="256"/>
        <end position="277"/>
    </location>
</feature>
<dbReference type="Proteomes" id="UP000649617">
    <property type="component" value="Unassembled WGS sequence"/>
</dbReference>
<evidence type="ECO:0000256" key="7">
    <source>
        <dbReference type="SAM" id="SignalP"/>
    </source>
</evidence>
<evidence type="ECO:0000256" key="2">
    <source>
        <dbReference type="ARBA" id="ARBA00006939"/>
    </source>
</evidence>
<reference evidence="8" key="1">
    <citation type="submission" date="2021-02" db="EMBL/GenBank/DDBJ databases">
        <authorList>
            <person name="Dougan E. K."/>
            <person name="Rhodes N."/>
            <person name="Thang M."/>
            <person name="Chan C."/>
        </authorList>
    </citation>
    <scope>NUCLEOTIDE SEQUENCE</scope>
</reference>
<dbReference type="Pfam" id="PF02535">
    <property type="entry name" value="Zip"/>
    <property type="match status" value="1"/>
</dbReference>
<dbReference type="GO" id="GO:0030003">
    <property type="term" value="P:intracellular monoatomic cation homeostasis"/>
    <property type="evidence" value="ECO:0007669"/>
    <property type="project" value="TreeGrafter"/>
</dbReference>
<feature type="transmembrane region" description="Helical" evidence="6">
    <location>
        <begin position="421"/>
        <end position="443"/>
    </location>
</feature>
<keyword evidence="9" id="KW-1185">Reference proteome</keyword>
<feature type="chain" id="PRO_5033053619" evidence="7">
    <location>
        <begin position="23"/>
        <end position="510"/>
    </location>
</feature>
<feature type="transmembrane region" description="Helical" evidence="6">
    <location>
        <begin position="392"/>
        <end position="415"/>
    </location>
</feature>
<evidence type="ECO:0000256" key="1">
    <source>
        <dbReference type="ARBA" id="ARBA00004141"/>
    </source>
</evidence>
<feature type="transmembrane region" description="Helical" evidence="6">
    <location>
        <begin position="215"/>
        <end position="236"/>
    </location>
</feature>
<dbReference type="AlphaFoldDB" id="A0A812JZ41"/>
<evidence type="ECO:0000313" key="8">
    <source>
        <dbReference type="EMBL" id="CAE7213911.1"/>
    </source>
</evidence>
<comment type="subcellular location">
    <subcellularLocation>
        <location evidence="1">Membrane</location>
        <topology evidence="1">Multi-pass membrane protein</topology>
    </subcellularLocation>
</comment>
<organism evidence="8 9">
    <name type="scientific">Symbiodinium pilosum</name>
    <name type="common">Dinoflagellate</name>
    <dbReference type="NCBI Taxonomy" id="2952"/>
    <lineage>
        <taxon>Eukaryota</taxon>
        <taxon>Sar</taxon>
        <taxon>Alveolata</taxon>
        <taxon>Dinophyceae</taxon>
        <taxon>Suessiales</taxon>
        <taxon>Symbiodiniaceae</taxon>
        <taxon>Symbiodinium</taxon>
    </lineage>
</organism>
<dbReference type="GO" id="GO:0140410">
    <property type="term" value="F:monoatomic cation:bicarbonate symporter activity"/>
    <property type="evidence" value="ECO:0007669"/>
    <property type="project" value="TreeGrafter"/>
</dbReference>
<feature type="transmembrane region" description="Helical" evidence="6">
    <location>
        <begin position="180"/>
        <end position="203"/>
    </location>
</feature>
<comment type="similarity">
    <text evidence="2">Belongs to the ZIP transporter (TC 2.A.5) family.</text>
</comment>
<dbReference type="InterPro" id="IPR003689">
    <property type="entry name" value="ZIP"/>
</dbReference>
<evidence type="ECO:0000313" key="9">
    <source>
        <dbReference type="Proteomes" id="UP000649617"/>
    </source>
</evidence>
<keyword evidence="3 6" id="KW-0812">Transmembrane</keyword>
<dbReference type="InterPro" id="IPR050799">
    <property type="entry name" value="ZIP_Transporter"/>
</dbReference>
<dbReference type="EMBL" id="CAJNIZ010002727">
    <property type="protein sequence ID" value="CAE7213911.1"/>
    <property type="molecule type" value="Genomic_DNA"/>
</dbReference>
<proteinExistence type="inferred from homology"/>
<evidence type="ECO:0000256" key="6">
    <source>
        <dbReference type="SAM" id="Phobius"/>
    </source>
</evidence>
<feature type="transmembrane region" description="Helical" evidence="6">
    <location>
        <begin position="455"/>
        <end position="479"/>
    </location>
</feature>
<dbReference type="GO" id="GO:0071578">
    <property type="term" value="P:zinc ion import across plasma membrane"/>
    <property type="evidence" value="ECO:0007669"/>
    <property type="project" value="TreeGrafter"/>
</dbReference>
<evidence type="ECO:0000256" key="4">
    <source>
        <dbReference type="ARBA" id="ARBA00022989"/>
    </source>
</evidence>
<dbReference type="PANTHER" id="PTHR12191:SF37">
    <property type="entry name" value="ZINC TRANSPORTER FOI"/>
    <property type="match status" value="1"/>
</dbReference>
<keyword evidence="7" id="KW-0732">Signal</keyword>
<accession>A0A812JZ41</accession>